<feature type="compositionally biased region" description="Low complexity" evidence="19">
    <location>
        <begin position="2624"/>
        <end position="2645"/>
    </location>
</feature>
<feature type="region of interest" description="Disordered" evidence="19">
    <location>
        <begin position="2613"/>
        <end position="2667"/>
    </location>
</feature>
<dbReference type="Pfam" id="PF17921">
    <property type="entry name" value="Integrase_H2C2"/>
    <property type="match status" value="1"/>
</dbReference>
<dbReference type="GO" id="GO:0015074">
    <property type="term" value="P:DNA integration"/>
    <property type="evidence" value="ECO:0007669"/>
    <property type="project" value="UniProtKB-KW"/>
</dbReference>
<evidence type="ECO:0000256" key="8">
    <source>
        <dbReference type="ARBA" id="ARBA00022759"/>
    </source>
</evidence>
<evidence type="ECO:0000256" key="1">
    <source>
        <dbReference type="ARBA" id="ARBA00012493"/>
    </source>
</evidence>
<feature type="region of interest" description="Disordered" evidence="19">
    <location>
        <begin position="697"/>
        <end position="777"/>
    </location>
</feature>
<dbReference type="EC" id="2.7.7.49" evidence="1"/>
<evidence type="ECO:0000259" key="21">
    <source>
        <dbReference type="PROSITE" id="PS50878"/>
    </source>
</evidence>
<dbReference type="Gene3D" id="3.30.420.10">
    <property type="entry name" value="Ribonuclease H-like superfamily/Ribonuclease H"/>
    <property type="match status" value="1"/>
</dbReference>
<dbReference type="GO" id="GO:0003887">
    <property type="term" value="F:DNA-directed DNA polymerase activity"/>
    <property type="evidence" value="ECO:0007669"/>
    <property type="project" value="UniProtKB-KW"/>
</dbReference>
<evidence type="ECO:0000256" key="7">
    <source>
        <dbReference type="ARBA" id="ARBA00022750"/>
    </source>
</evidence>
<proteinExistence type="predicted"/>
<keyword evidence="9" id="KW-0378">Hydrolase</keyword>
<evidence type="ECO:0000256" key="17">
    <source>
        <dbReference type="PROSITE-ProRule" id="PRU00047"/>
    </source>
</evidence>
<feature type="compositionally biased region" description="Polar residues" evidence="19">
    <location>
        <begin position="2646"/>
        <end position="2663"/>
    </location>
</feature>
<keyword evidence="17" id="KW-0862">Zinc</keyword>
<dbReference type="InterPro" id="IPR056924">
    <property type="entry name" value="SH3_Tf2-1"/>
</dbReference>
<dbReference type="GO" id="GO:0003723">
    <property type="term" value="F:RNA binding"/>
    <property type="evidence" value="ECO:0007669"/>
    <property type="project" value="UniProtKB-KW"/>
</dbReference>
<evidence type="ECO:0000256" key="13">
    <source>
        <dbReference type="ARBA" id="ARBA00022918"/>
    </source>
</evidence>
<dbReference type="EMBL" id="CACVBS010000041">
    <property type="protein sequence ID" value="CAA7263787.1"/>
    <property type="molecule type" value="Genomic_DNA"/>
</dbReference>
<keyword evidence="4" id="KW-0548">Nucleotidyltransferase</keyword>
<dbReference type="CDD" id="cd01647">
    <property type="entry name" value="RT_LTR"/>
    <property type="match status" value="1"/>
</dbReference>
<dbReference type="InterPro" id="IPR001878">
    <property type="entry name" value="Znf_CCHC"/>
</dbReference>
<dbReference type="Pfam" id="PF17917">
    <property type="entry name" value="RT_RNaseH"/>
    <property type="match status" value="1"/>
</dbReference>
<dbReference type="PANTHER" id="PTHR37984:SF5">
    <property type="entry name" value="PROTEIN NYNRIN-LIKE"/>
    <property type="match status" value="1"/>
</dbReference>
<dbReference type="InterPro" id="IPR043128">
    <property type="entry name" value="Rev_trsase/Diguanyl_cyclase"/>
</dbReference>
<dbReference type="GO" id="GO:0004190">
    <property type="term" value="F:aspartic-type endopeptidase activity"/>
    <property type="evidence" value="ECO:0007669"/>
    <property type="project" value="UniProtKB-KW"/>
</dbReference>
<evidence type="ECO:0000256" key="19">
    <source>
        <dbReference type="SAM" id="MobiDB-lite"/>
    </source>
</evidence>
<feature type="compositionally biased region" description="Basic and acidic residues" evidence="19">
    <location>
        <begin position="222"/>
        <end position="241"/>
    </location>
</feature>
<dbReference type="SUPFAM" id="SSF53098">
    <property type="entry name" value="Ribonuclease H-like"/>
    <property type="match status" value="1"/>
</dbReference>
<feature type="region of interest" description="Disordered" evidence="19">
    <location>
        <begin position="2552"/>
        <end position="2599"/>
    </location>
</feature>
<dbReference type="Gene3D" id="4.10.60.10">
    <property type="entry name" value="Zinc finger, CCHC-type"/>
    <property type="match status" value="1"/>
</dbReference>
<keyword evidence="13" id="KW-0695">RNA-directed DNA polymerase</keyword>
<protein>
    <recommendedName>
        <fullName evidence="1">RNA-directed DNA polymerase</fullName>
        <ecNumber evidence="1">2.7.7.49</ecNumber>
    </recommendedName>
</protein>
<dbReference type="InterPro" id="IPR041373">
    <property type="entry name" value="RT_RNaseH"/>
</dbReference>
<dbReference type="PROSITE" id="PS50994">
    <property type="entry name" value="INTEGRASE"/>
    <property type="match status" value="1"/>
</dbReference>
<gene>
    <name evidence="23" type="ORF">AAE3_LOCUS6115</name>
</gene>
<evidence type="ECO:0000313" key="23">
    <source>
        <dbReference type="EMBL" id="CAA7263787.1"/>
    </source>
</evidence>
<keyword evidence="16" id="KW-0233">DNA recombination</keyword>
<evidence type="ECO:0000256" key="3">
    <source>
        <dbReference type="ARBA" id="ARBA00022679"/>
    </source>
</evidence>
<evidence type="ECO:0000259" key="22">
    <source>
        <dbReference type="PROSITE" id="PS50994"/>
    </source>
</evidence>
<dbReference type="Proteomes" id="UP000467700">
    <property type="component" value="Unassembled WGS sequence"/>
</dbReference>
<keyword evidence="18" id="KW-0175">Coiled coil</keyword>
<dbReference type="Gene3D" id="2.40.70.10">
    <property type="entry name" value="Acid Proteases"/>
    <property type="match status" value="1"/>
</dbReference>
<keyword evidence="14" id="KW-0239">DNA-directed DNA polymerase</keyword>
<feature type="compositionally biased region" description="Acidic residues" evidence="19">
    <location>
        <begin position="332"/>
        <end position="341"/>
    </location>
</feature>
<evidence type="ECO:0000256" key="15">
    <source>
        <dbReference type="ARBA" id="ARBA00023125"/>
    </source>
</evidence>
<feature type="compositionally biased region" description="Polar residues" evidence="19">
    <location>
        <begin position="386"/>
        <end position="401"/>
    </location>
</feature>
<keyword evidence="10" id="KW-0460">Magnesium</keyword>
<dbReference type="InterPro" id="IPR043502">
    <property type="entry name" value="DNA/RNA_pol_sf"/>
</dbReference>
<dbReference type="PROSITE" id="PS50158">
    <property type="entry name" value="ZF_CCHC"/>
    <property type="match status" value="1"/>
</dbReference>
<evidence type="ECO:0000256" key="9">
    <source>
        <dbReference type="ARBA" id="ARBA00022801"/>
    </source>
</evidence>
<feature type="domain" description="CCHC-type" evidence="20">
    <location>
        <begin position="785"/>
        <end position="801"/>
    </location>
</feature>
<keyword evidence="24" id="KW-1185">Reference proteome</keyword>
<dbReference type="Gene3D" id="3.30.70.270">
    <property type="match status" value="2"/>
</dbReference>
<dbReference type="InterPro" id="IPR021109">
    <property type="entry name" value="Peptidase_aspartic_dom_sf"/>
</dbReference>
<feature type="region of interest" description="Disordered" evidence="19">
    <location>
        <begin position="505"/>
        <end position="537"/>
    </location>
</feature>
<dbReference type="GO" id="GO:0008270">
    <property type="term" value="F:zinc ion binding"/>
    <property type="evidence" value="ECO:0007669"/>
    <property type="project" value="UniProtKB-KW"/>
</dbReference>
<dbReference type="InterPro" id="IPR000477">
    <property type="entry name" value="RT_dom"/>
</dbReference>
<keyword evidence="2" id="KW-0645">Protease</keyword>
<dbReference type="Gene3D" id="1.10.340.70">
    <property type="match status" value="1"/>
</dbReference>
<feature type="compositionally biased region" description="Polar residues" evidence="19">
    <location>
        <begin position="1"/>
        <end position="18"/>
    </location>
</feature>
<keyword evidence="17" id="KW-0863">Zinc-finger</keyword>
<evidence type="ECO:0000256" key="14">
    <source>
        <dbReference type="ARBA" id="ARBA00022932"/>
    </source>
</evidence>
<evidence type="ECO:0000256" key="11">
    <source>
        <dbReference type="ARBA" id="ARBA00022884"/>
    </source>
</evidence>
<evidence type="ECO:0000256" key="16">
    <source>
        <dbReference type="ARBA" id="ARBA00023172"/>
    </source>
</evidence>
<dbReference type="GO" id="GO:0006310">
    <property type="term" value="P:DNA recombination"/>
    <property type="evidence" value="ECO:0007669"/>
    <property type="project" value="UniProtKB-KW"/>
</dbReference>
<feature type="region of interest" description="Disordered" evidence="19">
    <location>
        <begin position="77"/>
        <end position="105"/>
    </location>
</feature>
<feature type="region of interest" description="Disordered" evidence="19">
    <location>
        <begin position="140"/>
        <end position="241"/>
    </location>
</feature>
<feature type="compositionally biased region" description="Low complexity" evidence="19">
    <location>
        <begin position="77"/>
        <end position="86"/>
    </location>
</feature>
<keyword evidence="12" id="KW-0229">DNA integration</keyword>
<evidence type="ECO:0000256" key="2">
    <source>
        <dbReference type="ARBA" id="ARBA00022670"/>
    </source>
</evidence>
<feature type="compositionally biased region" description="Acidic residues" evidence="19">
    <location>
        <begin position="1970"/>
        <end position="1981"/>
    </location>
</feature>
<dbReference type="Pfam" id="PF24626">
    <property type="entry name" value="SH3_Tf2-1"/>
    <property type="match status" value="1"/>
</dbReference>
<keyword evidence="3" id="KW-0808">Transferase</keyword>
<evidence type="ECO:0000256" key="4">
    <source>
        <dbReference type="ARBA" id="ARBA00022695"/>
    </source>
</evidence>
<dbReference type="SUPFAM" id="SSF56672">
    <property type="entry name" value="DNA/RNA polymerases"/>
    <property type="match status" value="1"/>
</dbReference>
<comment type="caution">
    <text evidence="23">The sequence shown here is derived from an EMBL/GenBank/DDBJ whole genome shotgun (WGS) entry which is preliminary data.</text>
</comment>
<accession>A0A8S0XRD1</accession>
<sequence>MHPSSNIDTQASPPTFTSRTRRLFSPSGSRRLSTASLSSTFSFSSIRTALPEYSETASRIDNHIFDDLRDPPPSIDVSSSTISTSTNHKYAPPIPPATNRSESAPNPTAGIVPHFEYAFPMRRDRPWATLVLFTRKFDPHTTDAQRPPIPQFCMSGVTTRNQSKARANESQQGNPPTTAQTPAYESGGTASGSPAVRNTASVQDENPPAVGHAGEGPVSNPREGDEMIMRDHAGTRNDRNTRRVRTVDHRPRAVSRQLPPHLDRTTLDELDELDEDENMDDSMRIKYALDIAKSTRRTTDLLMPILHEIFKKVDSLEFRQGNQETPERDPGYEEPEEEDFEPGPSKGKGIDPRNWGNLGIPDKEVDPDVQEALLNEARERRHEPGPSNQQDMSNNRMTEPENTPEFDAEQAFNEHRARLKRMEEALAKEKEAFEELFRERLVGAQSAGHTAQNIRISSTPMSRDIEMLINRTPGNNTSVRKPANALKPSNQLPFDTLMGRYFHSENNGGLHRGDRTEMRDDSTGVTSRFKPLAPTPPEKYNGEADIMKFQKYVTDCQRFCEEAGLGKRTEVGKCAYYLGGKAYRFYQNTVAFDEQNWTLKDFLKDLFDHCFPPDFRLKQRQKLDNFVQGSRSVTDYANELLNLFRLVGTSDLQQRVDKLWNGLRYELQTALWKENLDYHTSSWAEVIEVAQRHEMADRMEASNRKHQKTDGEKNGHQEKKPESSHRFNKPGDRPQRSEPRKDGYQKDNYQKDRTNDSRSGRDNRDNKGGRGFNNHPCREFSSQMKCHRCGDPGHFEKHCPKGQSVKSDSKNKPPGAKSFNIEVAVANEERLNLLESTTEGAAAVSAHYIEIENAACGVNGLEDLDDDELPGITFAEGARELFDPAKMPDAEGKLGSPLCAAVKRMLEVMRPYPGDPSNEAREFDRFTVYETSGGKELVVMDSVTDEVELLDTHRAAEPDFLIGRWYAIKCTQRTRVRVKPVRRWYKKTPYVDIHAKNAAWRLNTGRDFYQYLACSKKRREKLSSRFDIYWDDAVHQYRVFDFGIGLHFEIPACKVRNQRLDIRNWYFKRLTHFIKEEFFEFYHALDYYDISSLFGDEKLEGEKDEPSDECLEEIIEYYSSDESEFDYCEPEQTNEQNLFKDEVNDEIQSDVDSWEDFYGSEAPADDPTETYKLEDIESDSLDNFYGSETSEWLDDESFEISAQELKLDEDFHSAGVSNCSEADFVELGAQQPAEDVLPAAQQNAAMVKDPSCVVPNPITVVVHVNGKPARALIDSGSLCDFMSSTLADQLKLHKEELKTPLIVQLAVLGSRSKVNYKVTTDFTYQGIQEKRAFDIINLSSYDIILGTPFPYQHSVMIGFNQMRVVIGSNEALPVKGSTVRTLSSSLSQLREENLDTVRAYLRECAMPLCKTAEETELPPLRAINHRIELIDENATYPWRPARCPEAFLNQWVDKRNAYLKSQRWEVTNSRNTVPMLFIPKPSKKPGDPPRLRTVNDLRARNANTKKMTSPLPDIDGIMRRVASKKYRTILDLKDAYEQVRIDPSDVWKTAFSTPNGNMVSNVLQMGDCNAPVTYQALMNHIFSPYIGKFMDVYLDDIIIYSDSLAEHVEHVKIILGVLEREKFYLSEGKLDFLCSKVKILGRIVDDEGIQMDPHKVDALLRWKVPTNRDLLRGFLGAASYLADDIDRVRIPMGVLHTLTSNAVPFRWDFTHQRAFEEIKELANRRRDHHRRPIDHSPGAPPINLITDGCITGVAGVISQGEDWKTAPVAAFYSAKLSPAQQNYLVHKIELLAGLETMMRYRDVLLGVHFRWYTDHKGLMTLWNHRELTGRRARWIETLSMFDFEVIYVPGEDNVLSDALSRIYSNDAPGTVRAPSEYTEYDNTAPSMKVACAMIEAPILVGMEAVCATANVNYVGRRSKRVCEREGAETGRPETSDEFAARVKDSFTLHGPERLVIRVPPRASPSSAQTEETDASQDEDNIAPEKLGSTSRDTRAPNDDINNDVIHDLSPLDLARDLDGIDVLKEIRGNYRNDPSFKSIVDNPNEYKNFEFDKQKGLLYLIQDSRRLLCVPDVKTGGRKIREIIISEGHTLLAHLGYRKTYSYLRDYVWWKSMADDIEKFCASCTICKQSKANNSKPYGFLNPLDVQTQPWDSIGIDFVGPFPESTNRDGIFDEITVIIDLFSGMVHLVPSRSTYSAREVAELVFENVYKLHGLPSSIVSDRDPLFTSHFWRELHKLIGTKLRMSSAYHPETDGTTERANKTIGQMLRHCVGTTQKDWVQKLPAIEFAINAARSESTGYAPFFLNSGRMPRSLIWDSNKPSEYPGVRAFAKKMKTAIMRAHDSLIASRVKSVRDANRKRRNAPFKEKDFVYVSTKNISLPKGLSRKLAPKFVGPYQIVEDFGNNSFRVNISASLRKRGVHDVFHSSLLRIHVPNDDRLFPGRTDTQVFNLEDLEGEWAVEKILSHKGEGKNSAFEILWKSGDISWLPYHQVSHLNELNQYLEAMGAKTIAELSRGKETWFNADEQVLLGAMTLDSEIGIIYKEGFTSNDLFDDSFPYPTPNQQPISPTMSSTSSSTSTSVLTSSSSSPPSLHSSTEKSVYTSSNTISNSLANLHFKKKPVPDPSATTTTTSAANDDSTAASTATNERSSVDQSTTVHTAQNTGEPAAITNAHAIPSDQDVDMAEAEPVALPETFGANAHFTTLLPAAELDPHHFEATLPFSDLISEAGTTFADHTLATTRIDTTRLVTSLRKPWPYRRLGSIMPGGFSRIFQGRNGYFSIISEHGVVYTITAFQLKDILRFATDLNKTKHDEAKKKLLIEPIGYREVAQMLNADDAQDRRLPTINADGSVNYTKWHHGRYPLQVDAAEPDQIEFGIKYQRLFNNVDPSSISAALIHANTAFASSSKRGNSDSGDKAHRSKKSRY</sequence>
<feature type="compositionally biased region" description="Polar residues" evidence="19">
    <location>
        <begin position="156"/>
        <end position="183"/>
    </location>
</feature>
<feature type="domain" description="Integrase catalytic" evidence="22">
    <location>
        <begin position="2146"/>
        <end position="2309"/>
    </location>
</feature>
<feature type="compositionally biased region" description="Low complexity" evidence="19">
    <location>
        <begin position="2566"/>
        <end position="2593"/>
    </location>
</feature>
<dbReference type="InterPro" id="IPR012337">
    <property type="entry name" value="RNaseH-like_sf"/>
</dbReference>
<feature type="region of interest" description="Disordered" evidence="19">
    <location>
        <begin position="1"/>
        <end position="29"/>
    </location>
</feature>
<dbReference type="InterPro" id="IPR050951">
    <property type="entry name" value="Retrovirus_Pol_polyprotein"/>
</dbReference>
<dbReference type="PANTHER" id="PTHR37984">
    <property type="entry name" value="PROTEIN CBG26694"/>
    <property type="match status" value="1"/>
</dbReference>
<feature type="compositionally biased region" description="Basic and acidic residues" evidence="19">
    <location>
        <begin position="511"/>
        <end position="522"/>
    </location>
</feature>
<dbReference type="PROSITE" id="PS50878">
    <property type="entry name" value="RT_POL"/>
    <property type="match status" value="1"/>
</dbReference>
<dbReference type="Pfam" id="PF00078">
    <property type="entry name" value="RVT_1"/>
    <property type="match status" value="1"/>
</dbReference>
<keyword evidence="15" id="KW-0238">DNA-binding</keyword>
<keyword evidence="11" id="KW-0694">RNA-binding</keyword>
<reference evidence="23 24" key="1">
    <citation type="submission" date="2020-01" db="EMBL/GenBank/DDBJ databases">
        <authorList>
            <person name="Gupta K D."/>
        </authorList>
    </citation>
    <scope>NUCLEOTIDE SEQUENCE [LARGE SCALE GENOMIC DNA]</scope>
</reference>
<evidence type="ECO:0000313" key="24">
    <source>
        <dbReference type="Proteomes" id="UP000467700"/>
    </source>
</evidence>
<feature type="region of interest" description="Disordered" evidence="19">
    <location>
        <begin position="797"/>
        <end position="816"/>
    </location>
</feature>
<dbReference type="GO" id="GO:0006508">
    <property type="term" value="P:proteolysis"/>
    <property type="evidence" value="ECO:0007669"/>
    <property type="project" value="UniProtKB-KW"/>
</dbReference>
<feature type="coiled-coil region" evidence="18">
    <location>
        <begin position="412"/>
        <end position="439"/>
    </location>
</feature>
<keyword evidence="7" id="KW-0064">Aspartyl protease</keyword>
<evidence type="ECO:0000256" key="10">
    <source>
        <dbReference type="ARBA" id="ARBA00022842"/>
    </source>
</evidence>
<dbReference type="GO" id="GO:0004519">
    <property type="term" value="F:endonuclease activity"/>
    <property type="evidence" value="ECO:0007669"/>
    <property type="project" value="UniProtKB-KW"/>
</dbReference>
<dbReference type="CDD" id="cd09274">
    <property type="entry name" value="RNase_HI_RT_Ty3"/>
    <property type="match status" value="1"/>
</dbReference>
<feature type="region of interest" description="Disordered" evidence="19">
    <location>
        <begin position="1953"/>
        <end position="2001"/>
    </location>
</feature>
<feature type="domain" description="Reverse transcriptase" evidence="21">
    <location>
        <begin position="1459"/>
        <end position="1644"/>
    </location>
</feature>
<feature type="region of interest" description="Disordered" evidence="19">
    <location>
        <begin position="2902"/>
        <end position="2924"/>
    </location>
</feature>
<dbReference type="InterPro" id="IPR041588">
    <property type="entry name" value="Integrase_H2C2"/>
</dbReference>
<dbReference type="Gene3D" id="3.10.10.10">
    <property type="entry name" value="HIV Type 1 Reverse Transcriptase, subunit A, domain 1"/>
    <property type="match status" value="1"/>
</dbReference>
<keyword evidence="6" id="KW-0479">Metal-binding</keyword>
<feature type="region of interest" description="Disordered" evidence="19">
    <location>
        <begin position="317"/>
        <end position="404"/>
    </location>
</feature>
<organism evidence="23 24">
    <name type="scientific">Cyclocybe aegerita</name>
    <name type="common">Black poplar mushroom</name>
    <name type="synonym">Agrocybe aegerita</name>
    <dbReference type="NCBI Taxonomy" id="1973307"/>
    <lineage>
        <taxon>Eukaryota</taxon>
        <taxon>Fungi</taxon>
        <taxon>Dikarya</taxon>
        <taxon>Basidiomycota</taxon>
        <taxon>Agaricomycotina</taxon>
        <taxon>Agaricomycetes</taxon>
        <taxon>Agaricomycetidae</taxon>
        <taxon>Agaricales</taxon>
        <taxon>Agaricineae</taxon>
        <taxon>Bolbitiaceae</taxon>
        <taxon>Cyclocybe</taxon>
    </lineage>
</organism>
<dbReference type="GO" id="GO:0005634">
    <property type="term" value="C:nucleus"/>
    <property type="evidence" value="ECO:0007669"/>
    <property type="project" value="UniProtKB-ARBA"/>
</dbReference>
<evidence type="ECO:0000259" key="20">
    <source>
        <dbReference type="PROSITE" id="PS50158"/>
    </source>
</evidence>
<keyword evidence="5" id="KW-0540">Nuclease</keyword>
<evidence type="ECO:0000256" key="6">
    <source>
        <dbReference type="ARBA" id="ARBA00022723"/>
    </source>
</evidence>
<evidence type="ECO:0000256" key="5">
    <source>
        <dbReference type="ARBA" id="ARBA00022722"/>
    </source>
</evidence>
<evidence type="ECO:0000256" key="18">
    <source>
        <dbReference type="SAM" id="Coils"/>
    </source>
</evidence>
<dbReference type="GO" id="GO:0003677">
    <property type="term" value="F:DNA binding"/>
    <property type="evidence" value="ECO:0007669"/>
    <property type="project" value="UniProtKB-KW"/>
</dbReference>
<dbReference type="InterPro" id="IPR036397">
    <property type="entry name" value="RNaseH_sf"/>
</dbReference>
<dbReference type="CDD" id="cd00303">
    <property type="entry name" value="retropepsin_like"/>
    <property type="match status" value="1"/>
</dbReference>
<dbReference type="Pfam" id="PF08284">
    <property type="entry name" value="RVP_2"/>
    <property type="match status" value="1"/>
</dbReference>
<feature type="compositionally biased region" description="Basic and acidic residues" evidence="19">
    <location>
        <begin position="697"/>
        <end position="768"/>
    </location>
</feature>
<dbReference type="SUPFAM" id="SSF50630">
    <property type="entry name" value="Acid proteases"/>
    <property type="match status" value="1"/>
</dbReference>
<name>A0A8S0XRD1_CYCAE</name>
<dbReference type="InterPro" id="IPR001584">
    <property type="entry name" value="Integrase_cat-core"/>
</dbReference>
<dbReference type="OrthoDB" id="3227343at2759"/>
<dbReference type="GO" id="GO:0003964">
    <property type="term" value="F:RNA-directed DNA polymerase activity"/>
    <property type="evidence" value="ECO:0007669"/>
    <property type="project" value="UniProtKB-KW"/>
</dbReference>
<keyword evidence="8" id="KW-0255">Endonuclease</keyword>
<evidence type="ECO:0000256" key="12">
    <source>
        <dbReference type="ARBA" id="ARBA00022908"/>
    </source>
</evidence>